<evidence type="ECO:0000256" key="1">
    <source>
        <dbReference type="ARBA" id="ARBA00009897"/>
    </source>
</evidence>
<keyword evidence="4" id="KW-0067">ATP-binding</keyword>
<dbReference type="Pfam" id="PF03951">
    <property type="entry name" value="Gln-synt_N"/>
    <property type="match status" value="1"/>
</dbReference>
<sequence length="446" mass="50560">MSSEKDIDFVLRTVEERDIRFVRLWFTDVLGNLKSFAISPEELEEAFEEGIGFDGSSIDGFVSLEESDMLAFPDPDTFTLLPWRPTESGVARVFCDVYTPSREPFDGDPRNCLLKVFTKADKMGYIPNVGPKIEYFYSDSQHELRPKDDAGYFDLTPMDNANDLRRQTTLMLEKMSIPVQYSYHAAGPSQNGVELRFTEAVSCADNIVTARLVIKQLAAQQGMYASFMPKPVAGQPGSAMFLYQSLFSHEGENLFWAPKDYHVAHLSDLAQHYVAGILKYAPEFTLVTNPTVNSYKRFISTGEVPNYATWGRKNRSALVRIPAHKPGKHVSTRIELRSPDPTANPYLALAATIAAGLKGIEEKLPLPEESARDTFLLSQKELEAKGIRRLPRTLGEAIQNFEESELMREVLGDHIFDYLVQEKKHEWNDYCTAVTDWERKRYYGGF</sequence>
<dbReference type="PROSITE" id="PS51987">
    <property type="entry name" value="GS_CATALYTIC"/>
    <property type="match status" value="1"/>
</dbReference>
<dbReference type="EMBL" id="JBBNGS010000013">
    <property type="protein sequence ID" value="MEQ2638160.1"/>
    <property type="molecule type" value="Genomic_DNA"/>
</dbReference>
<gene>
    <name evidence="9" type="ORF">AAAT05_07390</name>
</gene>
<dbReference type="PROSITE" id="PS51986">
    <property type="entry name" value="GS_BETA_GRASP"/>
    <property type="match status" value="1"/>
</dbReference>
<dbReference type="SMART" id="SM01230">
    <property type="entry name" value="Gln-synt_C"/>
    <property type="match status" value="1"/>
</dbReference>
<dbReference type="InterPro" id="IPR014746">
    <property type="entry name" value="Gln_synth/guanido_kin_cat_dom"/>
</dbReference>
<dbReference type="InterPro" id="IPR008147">
    <property type="entry name" value="Gln_synt_N"/>
</dbReference>
<comment type="caution">
    <text evidence="9">The sequence shown here is derived from an EMBL/GenBank/DDBJ whole genome shotgun (WGS) entry which is preliminary data.</text>
</comment>
<dbReference type="Proteomes" id="UP001478817">
    <property type="component" value="Unassembled WGS sequence"/>
</dbReference>
<evidence type="ECO:0000313" key="10">
    <source>
        <dbReference type="Proteomes" id="UP001478817"/>
    </source>
</evidence>
<comment type="similarity">
    <text evidence="1 5 6">Belongs to the glutamine synthetase family.</text>
</comment>
<evidence type="ECO:0000259" key="8">
    <source>
        <dbReference type="PROSITE" id="PS51987"/>
    </source>
</evidence>
<keyword evidence="2 9" id="KW-0436">Ligase</keyword>
<dbReference type="InterPro" id="IPR008146">
    <property type="entry name" value="Gln_synth_cat_dom"/>
</dbReference>
<evidence type="ECO:0000256" key="3">
    <source>
        <dbReference type="ARBA" id="ARBA00022741"/>
    </source>
</evidence>
<evidence type="ECO:0000256" key="2">
    <source>
        <dbReference type="ARBA" id="ARBA00022598"/>
    </source>
</evidence>
<feature type="domain" description="GS beta-grasp" evidence="7">
    <location>
        <begin position="17"/>
        <end position="102"/>
    </location>
</feature>
<dbReference type="PANTHER" id="PTHR43785:SF12">
    <property type="entry name" value="TYPE-1 GLUTAMINE SYNTHETASE 2"/>
    <property type="match status" value="1"/>
</dbReference>
<accession>A0ABV1IGY2</accession>
<organism evidence="9 10">
    <name type="scientific">Paratractidigestivibacter faecalis</name>
    <dbReference type="NCBI Taxonomy" id="2292441"/>
    <lineage>
        <taxon>Bacteria</taxon>
        <taxon>Bacillati</taxon>
        <taxon>Actinomycetota</taxon>
        <taxon>Coriobacteriia</taxon>
        <taxon>Coriobacteriales</taxon>
        <taxon>Atopobiaceae</taxon>
        <taxon>Paratractidigestivibacter</taxon>
    </lineage>
</organism>
<keyword evidence="10" id="KW-1185">Reference proteome</keyword>
<proteinExistence type="inferred from homology"/>
<dbReference type="SUPFAM" id="SSF55931">
    <property type="entry name" value="Glutamine synthetase/guanido kinase"/>
    <property type="match status" value="1"/>
</dbReference>
<dbReference type="PANTHER" id="PTHR43785">
    <property type="entry name" value="GAMMA-GLUTAMYLPUTRESCINE SYNTHETASE"/>
    <property type="match status" value="1"/>
</dbReference>
<name>A0ABV1IGY2_9ACTN</name>
<dbReference type="EC" id="6.3.1.-" evidence="9"/>
<dbReference type="Gene3D" id="3.30.590.10">
    <property type="entry name" value="Glutamine synthetase/guanido kinase, catalytic domain"/>
    <property type="match status" value="1"/>
</dbReference>
<evidence type="ECO:0000256" key="4">
    <source>
        <dbReference type="ARBA" id="ARBA00022840"/>
    </source>
</evidence>
<feature type="domain" description="GS catalytic" evidence="8">
    <location>
        <begin position="109"/>
        <end position="446"/>
    </location>
</feature>
<evidence type="ECO:0000313" key="9">
    <source>
        <dbReference type="EMBL" id="MEQ2638160.1"/>
    </source>
</evidence>
<protein>
    <submittedName>
        <fullName evidence="9">Glutamine synthetase family protein</fullName>
        <ecNumber evidence="9">6.3.1.-</ecNumber>
    </submittedName>
</protein>
<evidence type="ECO:0000256" key="6">
    <source>
        <dbReference type="RuleBase" id="RU000384"/>
    </source>
</evidence>
<dbReference type="RefSeq" id="WP_349182789.1">
    <property type="nucleotide sequence ID" value="NZ_JBBNGS010000013.1"/>
</dbReference>
<evidence type="ECO:0000256" key="5">
    <source>
        <dbReference type="PROSITE-ProRule" id="PRU01330"/>
    </source>
</evidence>
<reference evidence="9 10" key="1">
    <citation type="submission" date="2024-04" db="EMBL/GenBank/DDBJ databases">
        <title>Human intestinal bacterial collection.</title>
        <authorList>
            <person name="Pauvert C."/>
            <person name="Hitch T.C.A."/>
            <person name="Clavel T."/>
        </authorList>
    </citation>
    <scope>NUCLEOTIDE SEQUENCE [LARGE SCALE GENOMIC DNA]</scope>
    <source>
        <strain evidence="9 10">CLA-AA-H197</strain>
    </source>
</reference>
<dbReference type="InterPro" id="IPR036651">
    <property type="entry name" value="Gln_synt_N_sf"/>
</dbReference>
<evidence type="ECO:0000259" key="7">
    <source>
        <dbReference type="PROSITE" id="PS51986"/>
    </source>
</evidence>
<keyword evidence="3" id="KW-0547">Nucleotide-binding</keyword>
<dbReference type="SUPFAM" id="SSF54368">
    <property type="entry name" value="Glutamine synthetase, N-terminal domain"/>
    <property type="match status" value="1"/>
</dbReference>
<dbReference type="Pfam" id="PF00120">
    <property type="entry name" value="Gln-synt_C"/>
    <property type="match status" value="1"/>
</dbReference>
<dbReference type="Gene3D" id="3.10.20.70">
    <property type="entry name" value="Glutamine synthetase, N-terminal domain"/>
    <property type="match status" value="1"/>
</dbReference>
<dbReference type="GO" id="GO:0016874">
    <property type="term" value="F:ligase activity"/>
    <property type="evidence" value="ECO:0007669"/>
    <property type="project" value="UniProtKB-KW"/>
</dbReference>